<organism evidence="8 9">
    <name type="scientific">Mucisphaera calidilacus</name>
    <dbReference type="NCBI Taxonomy" id="2527982"/>
    <lineage>
        <taxon>Bacteria</taxon>
        <taxon>Pseudomonadati</taxon>
        <taxon>Planctomycetota</taxon>
        <taxon>Phycisphaerae</taxon>
        <taxon>Phycisphaerales</taxon>
        <taxon>Phycisphaeraceae</taxon>
        <taxon>Mucisphaera</taxon>
    </lineage>
</organism>
<reference evidence="8 9" key="1">
    <citation type="submission" date="2019-02" db="EMBL/GenBank/DDBJ databases">
        <title>Deep-cultivation of Planctomycetes and their phenomic and genomic characterization uncovers novel biology.</title>
        <authorList>
            <person name="Wiegand S."/>
            <person name="Jogler M."/>
            <person name="Boedeker C."/>
            <person name="Pinto D."/>
            <person name="Vollmers J."/>
            <person name="Rivas-Marin E."/>
            <person name="Kohn T."/>
            <person name="Peeters S.H."/>
            <person name="Heuer A."/>
            <person name="Rast P."/>
            <person name="Oberbeckmann S."/>
            <person name="Bunk B."/>
            <person name="Jeske O."/>
            <person name="Meyerdierks A."/>
            <person name="Storesund J.E."/>
            <person name="Kallscheuer N."/>
            <person name="Luecker S."/>
            <person name="Lage O.M."/>
            <person name="Pohl T."/>
            <person name="Merkel B.J."/>
            <person name="Hornburger P."/>
            <person name="Mueller R.-W."/>
            <person name="Bruemmer F."/>
            <person name="Labrenz M."/>
            <person name="Spormann A.M."/>
            <person name="Op den Camp H."/>
            <person name="Overmann J."/>
            <person name="Amann R."/>
            <person name="Jetten M.S.M."/>
            <person name="Mascher T."/>
            <person name="Medema M.H."/>
            <person name="Devos D.P."/>
            <person name="Kaster A.-K."/>
            <person name="Ovreas L."/>
            <person name="Rohde M."/>
            <person name="Galperin M.Y."/>
            <person name="Jogler C."/>
        </authorList>
    </citation>
    <scope>NUCLEOTIDE SEQUENCE [LARGE SCALE GENOMIC DNA]</scope>
    <source>
        <strain evidence="8 9">Pan265</strain>
    </source>
</reference>
<dbReference type="GO" id="GO:0042158">
    <property type="term" value="P:lipoprotein biosynthetic process"/>
    <property type="evidence" value="ECO:0007669"/>
    <property type="project" value="UniProtKB-UniRule"/>
</dbReference>
<keyword evidence="3 7" id="KW-0808">Transferase</keyword>
<dbReference type="GO" id="GO:0005886">
    <property type="term" value="C:plasma membrane"/>
    <property type="evidence" value="ECO:0007669"/>
    <property type="project" value="UniProtKB-SubCell"/>
</dbReference>
<dbReference type="GO" id="GO:0008961">
    <property type="term" value="F:phosphatidylglycerol-prolipoprotein diacylglyceryl transferase activity"/>
    <property type="evidence" value="ECO:0007669"/>
    <property type="project" value="UniProtKB-UniRule"/>
</dbReference>
<keyword evidence="6 7" id="KW-0472">Membrane</keyword>
<feature type="transmembrane region" description="Helical" evidence="7">
    <location>
        <begin position="95"/>
        <end position="118"/>
    </location>
</feature>
<sequence>MLHTLEPIIFTIPGIGLPIRWYGIAYLTGFLLAYLLIRRVINAGNSPLKTDDAADLIIQVALGLVIGGRLGYVLFYDPKLLIEFTSDMPYWSTLAINRGGMASHGGMIGAIAAAWIFARRHNIPLLHLLDLIAFAGPPGVFLGRVANFINGELYGRPCPPDFPLAVRFPQELLDWAADPESRLTPLMRQLPHLGETPLNWAHRAIAHIQQHDADVIAIIEPALTPRHPSQLYAALLEGLVVFIALAITWTRPRTPGIVGGTFCCTYALMRIANECFRMPDAHLLNREFAITGITRGQWLSVALFLLGLAIIILVKRTQAQPLGGWLRSTQP</sequence>
<keyword evidence="8" id="KW-0449">Lipoprotein</keyword>
<evidence type="ECO:0000256" key="5">
    <source>
        <dbReference type="ARBA" id="ARBA00022989"/>
    </source>
</evidence>
<dbReference type="UniPathway" id="UPA00664"/>
<dbReference type="EMBL" id="CP036280">
    <property type="protein sequence ID" value="QDU72798.1"/>
    <property type="molecule type" value="Genomic_DNA"/>
</dbReference>
<dbReference type="KEGG" id="mcad:Pan265_26720"/>
<gene>
    <name evidence="7 8" type="primary">lgt</name>
    <name evidence="8" type="ORF">Pan265_26720</name>
</gene>
<evidence type="ECO:0000256" key="4">
    <source>
        <dbReference type="ARBA" id="ARBA00022692"/>
    </source>
</evidence>
<dbReference type="HAMAP" id="MF_01147">
    <property type="entry name" value="Lgt"/>
    <property type="match status" value="1"/>
</dbReference>
<protein>
    <recommendedName>
        <fullName evidence="7">Phosphatidylglycerol--prolipoprotein diacylglyceryl transferase</fullName>
        <ecNumber evidence="7">2.5.1.145</ecNumber>
    </recommendedName>
</protein>
<dbReference type="Proteomes" id="UP000320386">
    <property type="component" value="Chromosome"/>
</dbReference>
<feature type="binding site" evidence="7">
    <location>
        <position position="144"/>
    </location>
    <ligand>
        <name>a 1,2-diacyl-sn-glycero-3-phospho-(1'-sn-glycerol)</name>
        <dbReference type="ChEBI" id="CHEBI:64716"/>
    </ligand>
</feature>
<keyword evidence="9" id="KW-1185">Reference proteome</keyword>
<comment type="pathway">
    <text evidence="7">Protein modification; lipoprotein biosynthesis (diacylglyceryl transfer).</text>
</comment>
<keyword evidence="2 7" id="KW-1003">Cell membrane</keyword>
<feature type="transmembrane region" description="Helical" evidence="7">
    <location>
        <begin position="53"/>
        <end position="75"/>
    </location>
</feature>
<dbReference type="RefSeq" id="WP_145446955.1">
    <property type="nucleotide sequence ID" value="NZ_CP036280.1"/>
</dbReference>
<dbReference type="PANTHER" id="PTHR30589">
    <property type="entry name" value="PROLIPOPROTEIN DIACYLGLYCERYL TRANSFERASE"/>
    <property type="match status" value="1"/>
</dbReference>
<feature type="transmembrane region" description="Helical" evidence="7">
    <location>
        <begin position="20"/>
        <end position="41"/>
    </location>
</feature>
<dbReference type="InterPro" id="IPR001640">
    <property type="entry name" value="Lgt"/>
</dbReference>
<evidence type="ECO:0000256" key="6">
    <source>
        <dbReference type="ARBA" id="ARBA00023136"/>
    </source>
</evidence>
<dbReference type="PANTHER" id="PTHR30589:SF0">
    <property type="entry name" value="PHOSPHATIDYLGLYCEROL--PROLIPOPROTEIN DIACYLGLYCERYL TRANSFERASE"/>
    <property type="match status" value="1"/>
</dbReference>
<feature type="transmembrane region" description="Helical" evidence="7">
    <location>
        <begin position="231"/>
        <end position="249"/>
    </location>
</feature>
<comment type="similarity">
    <text evidence="1 7">Belongs to the Lgt family.</text>
</comment>
<comment type="catalytic activity">
    <reaction evidence="7">
        <text>L-cysteinyl-[prolipoprotein] + a 1,2-diacyl-sn-glycero-3-phospho-(1'-sn-glycerol) = an S-1,2-diacyl-sn-glyceryl-L-cysteinyl-[prolipoprotein] + sn-glycerol 1-phosphate + H(+)</text>
        <dbReference type="Rhea" id="RHEA:56712"/>
        <dbReference type="Rhea" id="RHEA-COMP:14679"/>
        <dbReference type="Rhea" id="RHEA-COMP:14680"/>
        <dbReference type="ChEBI" id="CHEBI:15378"/>
        <dbReference type="ChEBI" id="CHEBI:29950"/>
        <dbReference type="ChEBI" id="CHEBI:57685"/>
        <dbReference type="ChEBI" id="CHEBI:64716"/>
        <dbReference type="ChEBI" id="CHEBI:140658"/>
        <dbReference type="EC" id="2.5.1.145"/>
    </reaction>
</comment>
<keyword evidence="8" id="KW-0328">Glycosyltransferase</keyword>
<dbReference type="NCBIfam" id="TIGR00544">
    <property type="entry name" value="lgt"/>
    <property type="match status" value="1"/>
</dbReference>
<comment type="function">
    <text evidence="7">Catalyzes the transfer of the diacylglyceryl group from phosphatidylglycerol to the sulfhydryl group of the N-terminal cysteine of a prolipoprotein, the first step in the formation of mature lipoproteins.</text>
</comment>
<evidence type="ECO:0000256" key="1">
    <source>
        <dbReference type="ARBA" id="ARBA00007150"/>
    </source>
</evidence>
<accession>A0A518C0R2</accession>
<dbReference type="EC" id="2.5.1.145" evidence="7"/>
<feature type="transmembrane region" description="Helical" evidence="7">
    <location>
        <begin position="296"/>
        <end position="314"/>
    </location>
</feature>
<dbReference type="PROSITE" id="PS01311">
    <property type="entry name" value="LGT"/>
    <property type="match status" value="1"/>
</dbReference>
<dbReference type="AlphaFoldDB" id="A0A518C0R2"/>
<evidence type="ECO:0000256" key="2">
    <source>
        <dbReference type="ARBA" id="ARBA00022475"/>
    </source>
</evidence>
<name>A0A518C0R2_9BACT</name>
<comment type="subcellular location">
    <subcellularLocation>
        <location evidence="7">Cell membrane</location>
        <topology evidence="7">Multi-pass membrane protein</topology>
    </subcellularLocation>
</comment>
<evidence type="ECO:0000313" key="8">
    <source>
        <dbReference type="EMBL" id="QDU72798.1"/>
    </source>
</evidence>
<evidence type="ECO:0000256" key="7">
    <source>
        <dbReference type="HAMAP-Rule" id="MF_01147"/>
    </source>
</evidence>
<proteinExistence type="inferred from homology"/>
<keyword evidence="4 7" id="KW-0812">Transmembrane</keyword>
<evidence type="ECO:0000313" key="9">
    <source>
        <dbReference type="Proteomes" id="UP000320386"/>
    </source>
</evidence>
<dbReference type="Pfam" id="PF01790">
    <property type="entry name" value="LGT"/>
    <property type="match status" value="1"/>
</dbReference>
<evidence type="ECO:0000256" key="3">
    <source>
        <dbReference type="ARBA" id="ARBA00022679"/>
    </source>
</evidence>
<dbReference type="OrthoDB" id="871140at2"/>
<keyword evidence="5 7" id="KW-1133">Transmembrane helix</keyword>